<dbReference type="PANTHER" id="PTHR43289:SF34">
    <property type="entry name" value="SERINE_THREONINE-PROTEIN KINASE YBDM-RELATED"/>
    <property type="match status" value="1"/>
</dbReference>
<keyword evidence="1" id="KW-0808">Transferase</keyword>
<keyword evidence="2" id="KW-0547">Nucleotide-binding</keyword>
<dbReference type="PANTHER" id="PTHR43289">
    <property type="entry name" value="MITOGEN-ACTIVATED PROTEIN KINASE KINASE KINASE 20-RELATED"/>
    <property type="match status" value="1"/>
</dbReference>
<dbReference type="SUPFAM" id="SSF56112">
    <property type="entry name" value="Protein kinase-like (PK-like)"/>
    <property type="match status" value="1"/>
</dbReference>
<proteinExistence type="predicted"/>
<dbReference type="AlphaFoldDB" id="A0A367FCJ2"/>
<evidence type="ECO:0000256" key="2">
    <source>
        <dbReference type="ARBA" id="ARBA00022741"/>
    </source>
</evidence>
<evidence type="ECO:0000256" key="3">
    <source>
        <dbReference type="ARBA" id="ARBA00022777"/>
    </source>
</evidence>
<dbReference type="GO" id="GO:0004674">
    <property type="term" value="F:protein serine/threonine kinase activity"/>
    <property type="evidence" value="ECO:0007669"/>
    <property type="project" value="UniProtKB-KW"/>
</dbReference>
<dbReference type="Proteomes" id="UP000252914">
    <property type="component" value="Unassembled WGS sequence"/>
</dbReference>
<keyword evidence="4" id="KW-0067">ATP-binding</keyword>
<dbReference type="EMBL" id="QOIN01000028">
    <property type="protein sequence ID" value="RCG27572.1"/>
    <property type="molecule type" value="Genomic_DNA"/>
</dbReference>
<evidence type="ECO:0000256" key="1">
    <source>
        <dbReference type="ARBA" id="ARBA00022679"/>
    </source>
</evidence>
<dbReference type="PROSITE" id="PS00108">
    <property type="entry name" value="PROTEIN_KINASE_ST"/>
    <property type="match status" value="1"/>
</dbReference>
<dbReference type="GO" id="GO:0005524">
    <property type="term" value="F:ATP binding"/>
    <property type="evidence" value="ECO:0007669"/>
    <property type="project" value="UniProtKB-KW"/>
</dbReference>
<organism evidence="7 8">
    <name type="scientific">Streptomyces diacarni</name>
    <dbReference type="NCBI Taxonomy" id="2800381"/>
    <lineage>
        <taxon>Bacteria</taxon>
        <taxon>Bacillati</taxon>
        <taxon>Actinomycetota</taxon>
        <taxon>Actinomycetes</taxon>
        <taxon>Kitasatosporales</taxon>
        <taxon>Streptomycetaceae</taxon>
        <taxon>Streptomyces</taxon>
    </lineage>
</organism>
<feature type="domain" description="Protein kinase" evidence="6">
    <location>
        <begin position="60"/>
        <end position="336"/>
    </location>
</feature>
<gene>
    <name evidence="7" type="ORF">DTL70_04355</name>
</gene>
<dbReference type="InterPro" id="IPR000719">
    <property type="entry name" value="Prot_kinase_dom"/>
</dbReference>
<name>A0A367FCJ2_9ACTN</name>
<dbReference type="CDD" id="cd14014">
    <property type="entry name" value="STKc_PknB_like"/>
    <property type="match status" value="1"/>
</dbReference>
<reference evidence="7 8" key="1">
    <citation type="submission" date="2018-06" db="EMBL/GenBank/DDBJ databases">
        <title>Streptomyces reniochalinae sp. nov. and Streptomyces diacarnus sp. nov. from marine sponges.</title>
        <authorList>
            <person name="Li L."/>
        </authorList>
    </citation>
    <scope>NUCLEOTIDE SEQUENCE [LARGE SCALE GENOMIC DNA]</scope>
    <source>
        <strain evidence="7 8">LHW51701</strain>
    </source>
</reference>
<keyword evidence="7" id="KW-0723">Serine/threonine-protein kinase</keyword>
<dbReference type="Gene3D" id="3.30.200.20">
    <property type="entry name" value="Phosphorylase Kinase, domain 1"/>
    <property type="match status" value="1"/>
</dbReference>
<dbReference type="Pfam" id="PF00069">
    <property type="entry name" value="Pkinase"/>
    <property type="match status" value="1"/>
</dbReference>
<feature type="region of interest" description="Disordered" evidence="5">
    <location>
        <begin position="408"/>
        <end position="496"/>
    </location>
</feature>
<dbReference type="InterPro" id="IPR008271">
    <property type="entry name" value="Ser/Thr_kinase_AS"/>
</dbReference>
<protein>
    <submittedName>
        <fullName evidence="7">Serine/threonine protein kinase</fullName>
    </submittedName>
</protein>
<evidence type="ECO:0000313" key="8">
    <source>
        <dbReference type="Proteomes" id="UP000252914"/>
    </source>
</evidence>
<keyword evidence="8" id="KW-1185">Reference proteome</keyword>
<sequence>MTQRRFRAVHRVDGPGGAHPLNWAPSRGFGGAGRDDDVGGLRAPMEPLDTEVDPRVVGPFELLARLGAGGMGVAYLARGIPLDSLSGEVALTYNMIDPDYSAESDESRLLVVKMIQPQLLEGDPQARERFGREIDAVRAVASDRVPALIAYAEDPEIAEPWFAMDYIAGPSLRTLVKESGPLKVGPYAALGLALVDALHAIHDVKLLHRDLKPANVVLGPDGPVVLDFGLAVLTERASTQALTQTGAQMGTRPYMPLEQLQDTKHVDRPADVYALGATLFFALTGRPPYPVVPLPTAPKWDGIQSDFIPLLAQVLVPAPGQRPDLDAVEMSLCSLLAGADLTPKLAAEQLRALVAGAHLTPELPPGALTGSVAPAVRELAQQAIDADLPEVDADFYGIVDTDEIERTAGTADEAGPAGGYTPTLVDPQAQSAEPEPGPPPSSGPVEDEVQPADSPGPAPESGDDNFAPKGHTAQFPGKPDKPRQSSSPLDTLPAGARKVAARLRKTYAHRAEL</sequence>
<dbReference type="InterPro" id="IPR011009">
    <property type="entry name" value="Kinase-like_dom_sf"/>
</dbReference>
<dbReference type="PROSITE" id="PS50011">
    <property type="entry name" value="PROTEIN_KINASE_DOM"/>
    <property type="match status" value="1"/>
</dbReference>
<evidence type="ECO:0000313" key="7">
    <source>
        <dbReference type="EMBL" id="RCG27572.1"/>
    </source>
</evidence>
<keyword evidence="3 7" id="KW-0418">Kinase</keyword>
<evidence type="ECO:0000256" key="5">
    <source>
        <dbReference type="SAM" id="MobiDB-lite"/>
    </source>
</evidence>
<evidence type="ECO:0000259" key="6">
    <source>
        <dbReference type="PROSITE" id="PS50011"/>
    </source>
</evidence>
<dbReference type="Gene3D" id="1.10.510.10">
    <property type="entry name" value="Transferase(Phosphotransferase) domain 1"/>
    <property type="match status" value="1"/>
</dbReference>
<accession>A0A367FCJ2</accession>
<evidence type="ECO:0000256" key="4">
    <source>
        <dbReference type="ARBA" id="ARBA00022840"/>
    </source>
</evidence>
<dbReference type="SMART" id="SM00220">
    <property type="entry name" value="S_TKc"/>
    <property type="match status" value="1"/>
</dbReference>
<comment type="caution">
    <text evidence="7">The sequence shown here is derived from an EMBL/GenBank/DDBJ whole genome shotgun (WGS) entry which is preliminary data.</text>
</comment>